<dbReference type="OrthoDB" id="1523667at2"/>
<dbReference type="RefSeq" id="WP_095508902.1">
    <property type="nucleotide sequence ID" value="NZ_MQWD01000001.1"/>
</dbReference>
<sequence length="236" mass="25893">MRWPLLPLLLLVALAAGPARAQDRVAPPLPDTTASRYGTSGALVLVLTEYGFGAGASARVRLTDDVSFVGELSLGAGRDEREQSFIGFFGERTTPFKRNYVALVPLHVGIERRLFRQSVEDNFRPFVHVGIGPTLAYQWPYFDDEDADGRLDLGEPVLGPFGAVGEGEPRVGVGAEVSVGAFFGRGRRTTQALRFGFQGTYFPVEVDLLEIRPDVEEPSRQAFWTPVVSFHVARLL</sequence>
<name>A0A271IWF7_9BACT</name>
<gene>
    <name evidence="2" type="ORF">BSZ37_01820</name>
</gene>
<accession>A0A271IWF7</accession>
<keyword evidence="3" id="KW-1185">Reference proteome</keyword>
<evidence type="ECO:0000313" key="2">
    <source>
        <dbReference type="EMBL" id="PAP75268.1"/>
    </source>
</evidence>
<comment type="caution">
    <text evidence="2">The sequence shown here is derived from an EMBL/GenBank/DDBJ whole genome shotgun (WGS) entry which is preliminary data.</text>
</comment>
<dbReference type="EMBL" id="MQWD01000001">
    <property type="protein sequence ID" value="PAP75268.1"/>
    <property type="molecule type" value="Genomic_DNA"/>
</dbReference>
<evidence type="ECO:0008006" key="4">
    <source>
        <dbReference type="Google" id="ProtNLM"/>
    </source>
</evidence>
<dbReference type="Proteomes" id="UP000216339">
    <property type="component" value="Unassembled WGS sequence"/>
</dbReference>
<feature type="signal peptide" evidence="1">
    <location>
        <begin position="1"/>
        <end position="21"/>
    </location>
</feature>
<evidence type="ECO:0000313" key="3">
    <source>
        <dbReference type="Proteomes" id="UP000216339"/>
    </source>
</evidence>
<proteinExistence type="predicted"/>
<organism evidence="2 3">
    <name type="scientific">Rubrivirga marina</name>
    <dbReference type="NCBI Taxonomy" id="1196024"/>
    <lineage>
        <taxon>Bacteria</taxon>
        <taxon>Pseudomonadati</taxon>
        <taxon>Rhodothermota</taxon>
        <taxon>Rhodothermia</taxon>
        <taxon>Rhodothermales</taxon>
        <taxon>Rubricoccaceae</taxon>
        <taxon>Rubrivirga</taxon>
    </lineage>
</organism>
<keyword evidence="1" id="KW-0732">Signal</keyword>
<protein>
    <recommendedName>
        <fullName evidence="4">Outer membrane protein beta-barrel domain-containing protein</fullName>
    </recommendedName>
</protein>
<evidence type="ECO:0000256" key="1">
    <source>
        <dbReference type="SAM" id="SignalP"/>
    </source>
</evidence>
<reference evidence="2 3" key="1">
    <citation type="submission" date="2016-11" db="EMBL/GenBank/DDBJ databases">
        <title>Study of marine rhodopsin-containing bacteria.</title>
        <authorList>
            <person name="Yoshizawa S."/>
            <person name="Kumagai Y."/>
            <person name="Kogure K."/>
        </authorList>
    </citation>
    <scope>NUCLEOTIDE SEQUENCE [LARGE SCALE GENOMIC DNA]</scope>
    <source>
        <strain evidence="2 3">SAORIC-28</strain>
    </source>
</reference>
<feature type="chain" id="PRO_5013375118" description="Outer membrane protein beta-barrel domain-containing protein" evidence="1">
    <location>
        <begin position="22"/>
        <end position="236"/>
    </location>
</feature>
<dbReference type="AlphaFoldDB" id="A0A271IWF7"/>